<dbReference type="GO" id="GO:0055085">
    <property type="term" value="P:transmembrane transport"/>
    <property type="evidence" value="ECO:0007669"/>
    <property type="project" value="InterPro"/>
</dbReference>
<keyword evidence="2" id="KW-0813">Transport</keyword>
<sequence length="290" mass="32269">TRLVRHDGPAAGILPRLPLSADGRHHRCFQGLPDRQGRLRQRLGGPQVVHPVLRVVLLLAADAQHPADQLLHDCLRLPGADHLRLMLNEMKVLPLKRIAQTVSYLPYCVSLVIIVGMLVTFLSPNNGIINIIIKSLGGEAVNFMGQQSWFRPLYIGSHVWQWFGFSSIIYLAAIAGVSQELYDAAEVDGASRLQRIRFVTIPGMAPTIIILLILNLGHALSVNWEKNLLMYTPATYEVADVIDTYVYRRGIVSGEYSFGAAVGLFKNVVNLGLLVVFNRLARRFTDTSLW</sequence>
<dbReference type="EMBL" id="CASHTH010001754">
    <property type="protein sequence ID" value="CAI8019430.1"/>
    <property type="molecule type" value="Genomic_DNA"/>
</dbReference>
<evidence type="ECO:0000256" key="3">
    <source>
        <dbReference type="ARBA" id="ARBA00022475"/>
    </source>
</evidence>
<dbReference type="AlphaFoldDB" id="A0AA35RX72"/>
<evidence type="ECO:0000256" key="1">
    <source>
        <dbReference type="ARBA" id="ARBA00004651"/>
    </source>
</evidence>
<comment type="subcellular location">
    <subcellularLocation>
        <location evidence="1">Cell membrane</location>
        <topology evidence="1">Multi-pass membrane protein</topology>
    </subcellularLocation>
</comment>
<dbReference type="SUPFAM" id="SSF161098">
    <property type="entry name" value="MetI-like"/>
    <property type="match status" value="1"/>
</dbReference>
<feature type="non-terminal residue" evidence="9">
    <location>
        <position position="1"/>
    </location>
</feature>
<evidence type="ECO:0000313" key="10">
    <source>
        <dbReference type="Proteomes" id="UP001174909"/>
    </source>
</evidence>
<dbReference type="Gene3D" id="1.10.3720.10">
    <property type="entry name" value="MetI-like"/>
    <property type="match status" value="1"/>
</dbReference>
<reference evidence="9" key="1">
    <citation type="submission" date="2023-03" db="EMBL/GenBank/DDBJ databases">
        <authorList>
            <person name="Steffen K."/>
            <person name="Cardenas P."/>
        </authorList>
    </citation>
    <scope>NUCLEOTIDE SEQUENCE</scope>
</reference>
<dbReference type="InterPro" id="IPR050809">
    <property type="entry name" value="UgpAE/MalFG_permease"/>
</dbReference>
<proteinExistence type="predicted"/>
<keyword evidence="3" id="KW-1003">Cell membrane</keyword>
<feature type="transmembrane region" description="Helical" evidence="7">
    <location>
        <begin position="198"/>
        <end position="220"/>
    </location>
</feature>
<evidence type="ECO:0000259" key="8">
    <source>
        <dbReference type="Pfam" id="PF00528"/>
    </source>
</evidence>
<dbReference type="PANTHER" id="PTHR43227">
    <property type="entry name" value="BLL4140 PROTEIN"/>
    <property type="match status" value="1"/>
</dbReference>
<keyword evidence="4 7" id="KW-0812">Transmembrane</keyword>
<dbReference type="Pfam" id="PF00528">
    <property type="entry name" value="BPD_transp_1"/>
    <property type="match status" value="1"/>
</dbReference>
<dbReference type="InterPro" id="IPR035906">
    <property type="entry name" value="MetI-like_sf"/>
</dbReference>
<dbReference type="InterPro" id="IPR000515">
    <property type="entry name" value="MetI-like"/>
</dbReference>
<protein>
    <submittedName>
        <fullName evidence="9">Uncharacterized multiple-sugar transport system permease YteP</fullName>
    </submittedName>
</protein>
<dbReference type="CDD" id="cd06261">
    <property type="entry name" value="TM_PBP2"/>
    <property type="match status" value="1"/>
</dbReference>
<accession>A0AA35RX72</accession>
<evidence type="ECO:0000256" key="7">
    <source>
        <dbReference type="SAM" id="Phobius"/>
    </source>
</evidence>
<dbReference type="PANTHER" id="PTHR43227:SF11">
    <property type="entry name" value="BLL4140 PROTEIN"/>
    <property type="match status" value="1"/>
</dbReference>
<feature type="transmembrane region" description="Helical" evidence="7">
    <location>
        <begin position="159"/>
        <end position="177"/>
    </location>
</feature>
<dbReference type="GO" id="GO:0005886">
    <property type="term" value="C:plasma membrane"/>
    <property type="evidence" value="ECO:0007669"/>
    <property type="project" value="UniProtKB-SubCell"/>
</dbReference>
<evidence type="ECO:0000256" key="6">
    <source>
        <dbReference type="ARBA" id="ARBA00023136"/>
    </source>
</evidence>
<name>A0AA35RX72_GEOBA</name>
<keyword evidence="5 7" id="KW-1133">Transmembrane helix</keyword>
<evidence type="ECO:0000313" key="9">
    <source>
        <dbReference type="EMBL" id="CAI8019430.1"/>
    </source>
</evidence>
<dbReference type="Proteomes" id="UP001174909">
    <property type="component" value="Unassembled WGS sequence"/>
</dbReference>
<feature type="transmembrane region" description="Helical" evidence="7">
    <location>
        <begin position="256"/>
        <end position="277"/>
    </location>
</feature>
<gene>
    <name evidence="9" type="ORF">GBAR_LOCUS11685</name>
</gene>
<keyword evidence="6 7" id="KW-0472">Membrane</keyword>
<evidence type="ECO:0000256" key="5">
    <source>
        <dbReference type="ARBA" id="ARBA00022989"/>
    </source>
</evidence>
<evidence type="ECO:0000256" key="2">
    <source>
        <dbReference type="ARBA" id="ARBA00022448"/>
    </source>
</evidence>
<feature type="domain" description="ABC transmembrane type-1" evidence="8">
    <location>
        <begin position="95"/>
        <end position="221"/>
    </location>
</feature>
<comment type="caution">
    <text evidence="9">The sequence shown here is derived from an EMBL/GenBank/DDBJ whole genome shotgun (WGS) entry which is preliminary data.</text>
</comment>
<feature type="transmembrane region" description="Helical" evidence="7">
    <location>
        <begin position="104"/>
        <end position="122"/>
    </location>
</feature>
<evidence type="ECO:0000256" key="4">
    <source>
        <dbReference type="ARBA" id="ARBA00022692"/>
    </source>
</evidence>
<organism evidence="9 10">
    <name type="scientific">Geodia barretti</name>
    <name type="common">Barrett's horny sponge</name>
    <dbReference type="NCBI Taxonomy" id="519541"/>
    <lineage>
        <taxon>Eukaryota</taxon>
        <taxon>Metazoa</taxon>
        <taxon>Porifera</taxon>
        <taxon>Demospongiae</taxon>
        <taxon>Heteroscleromorpha</taxon>
        <taxon>Tetractinellida</taxon>
        <taxon>Astrophorina</taxon>
        <taxon>Geodiidae</taxon>
        <taxon>Geodia</taxon>
    </lineage>
</organism>
<keyword evidence="10" id="KW-1185">Reference proteome</keyword>